<dbReference type="Proteomes" id="UP000035050">
    <property type="component" value="Chromosome"/>
</dbReference>
<dbReference type="HOGENOM" id="CLU_2524467_0_0_4"/>
<evidence type="ECO:0000313" key="2">
    <source>
        <dbReference type="Proteomes" id="UP000035050"/>
    </source>
</evidence>
<accession>A0A0E3U7V8</accession>
<gene>
    <name evidence="1" type="ORF">MB84_19550</name>
</gene>
<dbReference type="EMBL" id="CP011253">
    <property type="protein sequence ID" value="AKC71199.1"/>
    <property type="molecule type" value="Genomic_DNA"/>
</dbReference>
<proteinExistence type="predicted"/>
<dbReference type="KEGG" id="pox:MB84_19550"/>
<name>A0A0E3U7V8_9BURK</name>
<dbReference type="AlphaFoldDB" id="A0A0E3U7V8"/>
<keyword evidence="2" id="KW-1185">Reference proteome</keyword>
<evidence type="ECO:0000313" key="1">
    <source>
        <dbReference type="EMBL" id="AKC71199.1"/>
    </source>
</evidence>
<organism evidence="1 2">
    <name type="scientific">Pandoraea oxalativorans</name>
    <dbReference type="NCBI Taxonomy" id="573737"/>
    <lineage>
        <taxon>Bacteria</taxon>
        <taxon>Pseudomonadati</taxon>
        <taxon>Pseudomonadota</taxon>
        <taxon>Betaproteobacteria</taxon>
        <taxon>Burkholderiales</taxon>
        <taxon>Burkholderiaceae</taxon>
        <taxon>Pandoraea</taxon>
    </lineage>
</organism>
<protein>
    <submittedName>
        <fullName evidence="1">Uncharacterized protein</fullName>
    </submittedName>
</protein>
<reference evidence="1" key="1">
    <citation type="submission" date="2016-06" db="EMBL/GenBank/DDBJ databases">
        <title>Pandoraea oxalativorans DSM 23570 Genome Sequencing.</title>
        <authorList>
            <person name="Ee R."/>
            <person name="Lim Y.-L."/>
            <person name="Yong D."/>
            <person name="Yin W.-F."/>
            <person name="Chan K.-G."/>
        </authorList>
    </citation>
    <scope>NUCLEOTIDE SEQUENCE</scope>
    <source>
        <strain evidence="1">DSM 23570</strain>
    </source>
</reference>
<sequence>MCALDSVLLSYVSFTVFRLAAPSALILSAALPTWCINAVKRPTVGGDGAISLNELEISERRLSAFAASFRTAALSSSGKGMPPA</sequence>